<keyword evidence="2 7" id="KW-0812">Transmembrane</keyword>
<dbReference type="Gene3D" id="1.10.287.110">
    <property type="entry name" value="DnaJ domain"/>
    <property type="match status" value="1"/>
</dbReference>
<dbReference type="FunFam" id="1.10.287.110:FF:000069">
    <property type="entry name" value="ER associated DnaJ chaperone"/>
    <property type="match status" value="1"/>
</dbReference>
<organism evidence="9 10">
    <name type="scientific">Morchella conica CCBAS932</name>
    <dbReference type="NCBI Taxonomy" id="1392247"/>
    <lineage>
        <taxon>Eukaryota</taxon>
        <taxon>Fungi</taxon>
        <taxon>Dikarya</taxon>
        <taxon>Ascomycota</taxon>
        <taxon>Pezizomycotina</taxon>
        <taxon>Pezizomycetes</taxon>
        <taxon>Pezizales</taxon>
        <taxon>Morchellaceae</taxon>
        <taxon>Morchella</taxon>
    </lineage>
</organism>
<evidence type="ECO:0000313" key="10">
    <source>
        <dbReference type="Proteomes" id="UP000277580"/>
    </source>
</evidence>
<dbReference type="SUPFAM" id="SSF46565">
    <property type="entry name" value="Chaperone J-domain"/>
    <property type="match status" value="1"/>
</dbReference>
<evidence type="ECO:0000256" key="2">
    <source>
        <dbReference type="ARBA" id="ARBA00022692"/>
    </source>
</evidence>
<feature type="region of interest" description="Disordered" evidence="6">
    <location>
        <begin position="1"/>
        <end position="37"/>
    </location>
</feature>
<dbReference type="InParanoid" id="A0A3N4KLM2"/>
<dbReference type="PROSITE" id="PS50076">
    <property type="entry name" value="DNAJ_2"/>
    <property type="match status" value="1"/>
</dbReference>
<evidence type="ECO:0000256" key="4">
    <source>
        <dbReference type="ARBA" id="ARBA00022989"/>
    </source>
</evidence>
<keyword evidence="10" id="KW-1185">Reference proteome</keyword>
<evidence type="ECO:0000256" key="6">
    <source>
        <dbReference type="SAM" id="MobiDB-lite"/>
    </source>
</evidence>
<dbReference type="SMART" id="SM00271">
    <property type="entry name" value="DnaJ"/>
    <property type="match status" value="1"/>
</dbReference>
<dbReference type="InterPro" id="IPR015399">
    <property type="entry name" value="DUF1977_DnaJ-like"/>
</dbReference>
<dbReference type="CDD" id="cd06257">
    <property type="entry name" value="DnaJ"/>
    <property type="match status" value="1"/>
</dbReference>
<accession>A0A3N4KLM2</accession>
<keyword evidence="3" id="KW-0256">Endoplasmic reticulum</keyword>
<comment type="subcellular location">
    <subcellularLocation>
        <location evidence="1">Endoplasmic reticulum membrane</location>
        <topology evidence="1">Single-pass membrane protein</topology>
    </subcellularLocation>
</comment>
<evidence type="ECO:0000259" key="8">
    <source>
        <dbReference type="PROSITE" id="PS50076"/>
    </source>
</evidence>
<feature type="domain" description="J" evidence="8">
    <location>
        <begin position="47"/>
        <end position="111"/>
    </location>
</feature>
<dbReference type="Pfam" id="PF09320">
    <property type="entry name" value="DUF1977"/>
    <property type="match status" value="1"/>
</dbReference>
<dbReference type="InterPro" id="IPR001623">
    <property type="entry name" value="DnaJ_domain"/>
</dbReference>
<evidence type="ECO:0000256" key="1">
    <source>
        <dbReference type="ARBA" id="ARBA00004389"/>
    </source>
</evidence>
<dbReference type="InterPro" id="IPR051100">
    <property type="entry name" value="DnaJ_subfamily_B/C"/>
</dbReference>
<dbReference type="InterPro" id="IPR018253">
    <property type="entry name" value="DnaJ_domain_CS"/>
</dbReference>
<dbReference type="Pfam" id="PF00226">
    <property type="entry name" value="DnaJ"/>
    <property type="match status" value="1"/>
</dbReference>
<feature type="transmembrane region" description="Helical" evidence="7">
    <location>
        <begin position="221"/>
        <end position="241"/>
    </location>
</feature>
<sequence>MSSTGAQTNPNKGFEKSREHNQGRQGRDYSPEQKAAVDKVRRCKATAYYEILDIKKEATEAEIKKAYRKLALVMHPDKNGAPGADEAFKLVSRAFQVLSDNDKRAAYDRHGGDPDSRGGGGGGSGGVPRGFGGGSPFGFAQPARGGAGFEGEISPEDLFNMFFGGMGPGAAMFGEGAAGGFTTFGGPGIRIHHMGRQPRRRPAQDAGGQEEATAPAGLGKILIQLLPLIIFFILPLIGSLFSGDSGESLRGPSFRTERIHPFTLQRETPHYKIPYWVNPAEVKDLRAGELAKLAKRAENRIVNDLNYNCQREQEIQMNERNAAMGWIFVDNERMARANSMHLPHCQKMKEMGIRRY</sequence>
<dbReference type="EMBL" id="ML119144">
    <property type="protein sequence ID" value="RPB10299.1"/>
    <property type="molecule type" value="Genomic_DNA"/>
</dbReference>
<evidence type="ECO:0000256" key="5">
    <source>
        <dbReference type="ARBA" id="ARBA00023136"/>
    </source>
</evidence>
<name>A0A3N4KLM2_9PEZI</name>
<dbReference type="FunCoup" id="A0A3N4KLM2">
    <property type="interactions" value="171"/>
</dbReference>
<dbReference type="PANTHER" id="PTHR43908">
    <property type="entry name" value="AT29763P-RELATED"/>
    <property type="match status" value="1"/>
</dbReference>
<feature type="region of interest" description="Disordered" evidence="6">
    <location>
        <begin position="102"/>
        <end position="137"/>
    </location>
</feature>
<feature type="compositionally biased region" description="Basic and acidic residues" evidence="6">
    <location>
        <begin position="13"/>
        <end position="37"/>
    </location>
</feature>
<gene>
    <name evidence="9" type="ORF">P167DRAFT_547381</name>
</gene>
<dbReference type="GO" id="GO:0030544">
    <property type="term" value="F:Hsp70 protein binding"/>
    <property type="evidence" value="ECO:0007669"/>
    <property type="project" value="TreeGrafter"/>
</dbReference>
<dbReference type="Proteomes" id="UP000277580">
    <property type="component" value="Unassembled WGS sequence"/>
</dbReference>
<proteinExistence type="predicted"/>
<dbReference type="PRINTS" id="PR00625">
    <property type="entry name" value="JDOMAIN"/>
</dbReference>
<dbReference type="STRING" id="1392247.A0A3N4KLM2"/>
<evidence type="ECO:0000256" key="7">
    <source>
        <dbReference type="SAM" id="Phobius"/>
    </source>
</evidence>
<dbReference type="InterPro" id="IPR036869">
    <property type="entry name" value="J_dom_sf"/>
</dbReference>
<feature type="compositionally biased region" description="Basic and acidic residues" evidence="6">
    <location>
        <begin position="102"/>
        <end position="116"/>
    </location>
</feature>
<keyword evidence="4 7" id="KW-1133">Transmembrane helix</keyword>
<dbReference type="OrthoDB" id="1507364at2759"/>
<dbReference type="GO" id="GO:0005789">
    <property type="term" value="C:endoplasmic reticulum membrane"/>
    <property type="evidence" value="ECO:0007669"/>
    <property type="project" value="UniProtKB-SubCell"/>
</dbReference>
<evidence type="ECO:0000256" key="3">
    <source>
        <dbReference type="ARBA" id="ARBA00022824"/>
    </source>
</evidence>
<dbReference type="PROSITE" id="PS00636">
    <property type="entry name" value="DNAJ_1"/>
    <property type="match status" value="1"/>
</dbReference>
<protein>
    <submittedName>
        <fullName evidence="9">DnaJ-domain-containing protein</fullName>
    </submittedName>
</protein>
<dbReference type="PANTHER" id="PTHR43908:SF3">
    <property type="entry name" value="AT29763P-RELATED"/>
    <property type="match status" value="1"/>
</dbReference>
<keyword evidence="5 7" id="KW-0472">Membrane</keyword>
<dbReference type="GO" id="GO:0071218">
    <property type="term" value="P:cellular response to misfolded protein"/>
    <property type="evidence" value="ECO:0007669"/>
    <property type="project" value="TreeGrafter"/>
</dbReference>
<evidence type="ECO:0000313" key="9">
    <source>
        <dbReference type="EMBL" id="RPB10299.1"/>
    </source>
</evidence>
<feature type="compositionally biased region" description="Polar residues" evidence="6">
    <location>
        <begin position="1"/>
        <end position="11"/>
    </location>
</feature>
<feature type="compositionally biased region" description="Gly residues" evidence="6">
    <location>
        <begin position="117"/>
        <end position="136"/>
    </location>
</feature>
<reference evidence="9 10" key="1">
    <citation type="journal article" date="2018" name="Nat. Ecol. Evol.">
        <title>Pezizomycetes genomes reveal the molecular basis of ectomycorrhizal truffle lifestyle.</title>
        <authorList>
            <person name="Murat C."/>
            <person name="Payen T."/>
            <person name="Noel B."/>
            <person name="Kuo A."/>
            <person name="Morin E."/>
            <person name="Chen J."/>
            <person name="Kohler A."/>
            <person name="Krizsan K."/>
            <person name="Balestrini R."/>
            <person name="Da Silva C."/>
            <person name="Montanini B."/>
            <person name="Hainaut M."/>
            <person name="Levati E."/>
            <person name="Barry K.W."/>
            <person name="Belfiori B."/>
            <person name="Cichocki N."/>
            <person name="Clum A."/>
            <person name="Dockter R.B."/>
            <person name="Fauchery L."/>
            <person name="Guy J."/>
            <person name="Iotti M."/>
            <person name="Le Tacon F."/>
            <person name="Lindquist E.A."/>
            <person name="Lipzen A."/>
            <person name="Malagnac F."/>
            <person name="Mello A."/>
            <person name="Molinier V."/>
            <person name="Miyauchi S."/>
            <person name="Poulain J."/>
            <person name="Riccioni C."/>
            <person name="Rubini A."/>
            <person name="Sitrit Y."/>
            <person name="Splivallo R."/>
            <person name="Traeger S."/>
            <person name="Wang M."/>
            <person name="Zifcakova L."/>
            <person name="Wipf D."/>
            <person name="Zambonelli A."/>
            <person name="Paolocci F."/>
            <person name="Nowrousian M."/>
            <person name="Ottonello S."/>
            <person name="Baldrian P."/>
            <person name="Spatafora J.W."/>
            <person name="Henrissat B."/>
            <person name="Nagy L.G."/>
            <person name="Aury J.M."/>
            <person name="Wincker P."/>
            <person name="Grigoriev I.V."/>
            <person name="Bonfante P."/>
            <person name="Martin F.M."/>
        </authorList>
    </citation>
    <scope>NUCLEOTIDE SEQUENCE [LARGE SCALE GENOMIC DNA]</scope>
    <source>
        <strain evidence="9 10">CCBAS932</strain>
    </source>
</reference>
<dbReference type="AlphaFoldDB" id="A0A3N4KLM2"/>